<evidence type="ECO:0000313" key="3">
    <source>
        <dbReference type="EMBL" id="KAL2284775.1"/>
    </source>
</evidence>
<feature type="compositionally biased region" description="Acidic residues" evidence="1">
    <location>
        <begin position="315"/>
        <end position="328"/>
    </location>
</feature>
<sequence>MSQFTIFSQLPPELRDLIWDQAIRDDRPAAHFFTMYDPAVDTDYVVRQEKRVHATSGGNDPSYRVGLAAPRGQRWSEHSWTDGNVSAYMADSGLWTACWESRRRMLWRFRPTATSSRPEPGPAHGLPVSSTAPVTMPFRRDNGERQYLTIRPSEDLLCFQFASCSAISRQEGDQWSHLQDFPLFRWRRPGGGWQSPQRVRHIAIDYDMPFLDESTGGWLGISSIRADDVVGLAGFWFINYRLERRYRPDKDRRARKIFRAAGGVEFVEVRKGDDEWWDRTYGSYATPPDCEEFEMANILSYIKKGMPSDQSILDSSDENSEDDNEESSDDRADERRLPLRYGVLACVNPGSAKHLPTKSEWISGFGSEGQTLCRSADNVDSTALNVL</sequence>
<gene>
    <name evidence="3" type="ORF">FJTKL_08620</name>
</gene>
<keyword evidence="4" id="KW-1185">Reference proteome</keyword>
<organism evidence="3 4">
    <name type="scientific">Diaporthe vaccinii</name>
    <dbReference type="NCBI Taxonomy" id="105482"/>
    <lineage>
        <taxon>Eukaryota</taxon>
        <taxon>Fungi</taxon>
        <taxon>Dikarya</taxon>
        <taxon>Ascomycota</taxon>
        <taxon>Pezizomycotina</taxon>
        <taxon>Sordariomycetes</taxon>
        <taxon>Sordariomycetidae</taxon>
        <taxon>Diaporthales</taxon>
        <taxon>Diaporthaceae</taxon>
        <taxon>Diaporthe</taxon>
        <taxon>Diaporthe eres species complex</taxon>
    </lineage>
</organism>
<feature type="region of interest" description="Disordered" evidence="1">
    <location>
        <begin position="308"/>
        <end position="334"/>
    </location>
</feature>
<evidence type="ECO:0000313" key="4">
    <source>
        <dbReference type="Proteomes" id="UP001600888"/>
    </source>
</evidence>
<protein>
    <recommendedName>
        <fullName evidence="2">2EXR domain-containing protein</fullName>
    </recommendedName>
</protein>
<dbReference type="Pfam" id="PF20150">
    <property type="entry name" value="2EXR"/>
    <property type="match status" value="1"/>
</dbReference>
<comment type="caution">
    <text evidence="3">The sequence shown here is derived from an EMBL/GenBank/DDBJ whole genome shotgun (WGS) entry which is preliminary data.</text>
</comment>
<dbReference type="EMBL" id="JBAWTH010000034">
    <property type="protein sequence ID" value="KAL2284775.1"/>
    <property type="molecule type" value="Genomic_DNA"/>
</dbReference>
<evidence type="ECO:0000259" key="2">
    <source>
        <dbReference type="Pfam" id="PF20150"/>
    </source>
</evidence>
<dbReference type="Proteomes" id="UP001600888">
    <property type="component" value="Unassembled WGS sequence"/>
</dbReference>
<evidence type="ECO:0000256" key="1">
    <source>
        <dbReference type="SAM" id="MobiDB-lite"/>
    </source>
</evidence>
<feature type="region of interest" description="Disordered" evidence="1">
    <location>
        <begin position="112"/>
        <end position="135"/>
    </location>
</feature>
<dbReference type="InterPro" id="IPR045518">
    <property type="entry name" value="2EXR"/>
</dbReference>
<accession>A0ABR4EQR1</accession>
<feature type="domain" description="2EXR" evidence="2">
    <location>
        <begin position="4"/>
        <end position="111"/>
    </location>
</feature>
<reference evidence="3 4" key="1">
    <citation type="submission" date="2024-03" db="EMBL/GenBank/DDBJ databases">
        <title>A high-quality draft genome sequence of Diaporthe vaccinii, a causative agent of upright dieback and viscid rot disease in cranberry plants.</title>
        <authorList>
            <person name="Sarrasin M."/>
            <person name="Lang B.F."/>
            <person name="Burger G."/>
        </authorList>
    </citation>
    <scope>NUCLEOTIDE SEQUENCE [LARGE SCALE GENOMIC DNA]</scope>
    <source>
        <strain evidence="3 4">IS7</strain>
    </source>
</reference>
<proteinExistence type="predicted"/>
<name>A0ABR4EQR1_9PEZI</name>